<protein>
    <submittedName>
        <fullName evidence="1">Uncharacterized protein</fullName>
    </submittedName>
</protein>
<keyword evidence="2" id="KW-1185">Reference proteome</keyword>
<dbReference type="AlphaFoldDB" id="A0AA35VX30"/>
<dbReference type="Proteomes" id="UP001177003">
    <property type="component" value="Chromosome 1"/>
</dbReference>
<gene>
    <name evidence="1" type="ORF">LSALG_LOCUS10467</name>
</gene>
<reference evidence="1" key="1">
    <citation type="submission" date="2023-04" db="EMBL/GenBank/DDBJ databases">
        <authorList>
            <person name="Vijverberg K."/>
            <person name="Xiong W."/>
            <person name="Schranz E."/>
        </authorList>
    </citation>
    <scope>NUCLEOTIDE SEQUENCE</scope>
</reference>
<evidence type="ECO:0000313" key="1">
    <source>
        <dbReference type="EMBL" id="CAI9270132.1"/>
    </source>
</evidence>
<organism evidence="1 2">
    <name type="scientific">Lactuca saligna</name>
    <name type="common">Willowleaf lettuce</name>
    <dbReference type="NCBI Taxonomy" id="75948"/>
    <lineage>
        <taxon>Eukaryota</taxon>
        <taxon>Viridiplantae</taxon>
        <taxon>Streptophyta</taxon>
        <taxon>Embryophyta</taxon>
        <taxon>Tracheophyta</taxon>
        <taxon>Spermatophyta</taxon>
        <taxon>Magnoliopsida</taxon>
        <taxon>eudicotyledons</taxon>
        <taxon>Gunneridae</taxon>
        <taxon>Pentapetalae</taxon>
        <taxon>asterids</taxon>
        <taxon>campanulids</taxon>
        <taxon>Asterales</taxon>
        <taxon>Asteraceae</taxon>
        <taxon>Cichorioideae</taxon>
        <taxon>Cichorieae</taxon>
        <taxon>Lactucinae</taxon>
        <taxon>Lactuca</taxon>
    </lineage>
</organism>
<name>A0AA35VX30_LACSI</name>
<accession>A0AA35VX30</accession>
<proteinExistence type="predicted"/>
<dbReference type="EMBL" id="OX465077">
    <property type="protein sequence ID" value="CAI9270132.1"/>
    <property type="molecule type" value="Genomic_DNA"/>
</dbReference>
<sequence length="97" mass="11352">MFCNLDNPPHLFVSRSINQVHNDFWPLYFDWIILYDLYTRAYEGHVQACANAKYYGNAETYNILKGRGAKVPKTRKTPMTVANPREVPKYELNPLEL</sequence>
<evidence type="ECO:0000313" key="2">
    <source>
        <dbReference type="Proteomes" id="UP001177003"/>
    </source>
</evidence>